<dbReference type="Proteomes" id="UP000249829">
    <property type="component" value="Unassembled WGS sequence"/>
</dbReference>
<dbReference type="STRING" id="1450538.A0A2V5H3Z3"/>
<dbReference type="SUPFAM" id="SSF69065">
    <property type="entry name" value="RNase III domain-like"/>
    <property type="match status" value="1"/>
</dbReference>
<feature type="region of interest" description="Disordered" evidence="1">
    <location>
        <begin position="262"/>
        <end position="287"/>
    </location>
</feature>
<dbReference type="Gene3D" id="1.10.1520.10">
    <property type="entry name" value="Ribonuclease III domain"/>
    <property type="match status" value="1"/>
</dbReference>
<dbReference type="GO" id="GO:0004525">
    <property type="term" value="F:ribonuclease III activity"/>
    <property type="evidence" value="ECO:0007669"/>
    <property type="project" value="InterPro"/>
</dbReference>
<keyword evidence="3" id="KW-1185">Reference proteome</keyword>
<name>A0A2V5H3Z3_ASPV1</name>
<evidence type="ECO:0000256" key="1">
    <source>
        <dbReference type="SAM" id="MobiDB-lite"/>
    </source>
</evidence>
<dbReference type="OMA" id="NYDGNRK"/>
<accession>A0A2V5H3Z3</accession>
<dbReference type="EMBL" id="KZ825166">
    <property type="protein sequence ID" value="PYI16652.1"/>
    <property type="molecule type" value="Genomic_DNA"/>
</dbReference>
<evidence type="ECO:0000313" key="3">
    <source>
        <dbReference type="Proteomes" id="UP000249829"/>
    </source>
</evidence>
<sequence length="602" mass="68054">MATSRDMKMHKLEKIIGHTFVLKRLVYLACTSAGADPSNYDGNRRLSQLGASLVDSVLAIIVLLVDGSRECTANLRKGFLDKKNYHFVAKRAGIDECIEYNERTDPNSPEVFRKAINAIIAAVFLDTWSIKTTIIVILRIFSRPSDDRIFGELPAIPIDTIEALSSVPRIILAQESGVIDPSILLSNESFERSSISPMLHRLLEHQVETTAPIVTEATDNMTDKFNISDFLRDDLLLMEDENHANGFENDAEIELTPAIDGHSTTSLMQGGTPVTHRRRDLSSDDESITAAHLPKRGRKAKSTKFSVLQSQEAEEILSKERENCALHNVQPPEKVYFSPSIVNRACKLEKETLGGLVMILITIAGPQSVIALRETIICERAEKTIDSFHLAQNITKRQRYDLIKRLGQKKILFQLLRWYHVLDLFEQCGGTRTRSSTGFVNKTSADFARPERRPGNPGKRADSQVVQAMKESLMELNHSSRVSDNERTTFMRYWKLGQRLYMLTNKFGRWILGLMVAPAMNIEVTDNMLINPKDEIFRDFVNLLEESQGQWLRTCGDAASHLLCPLLESRLDETRVFQLESMEPRDIMSQPKCSEALFRTIA</sequence>
<evidence type="ECO:0008006" key="4">
    <source>
        <dbReference type="Google" id="ProtNLM"/>
    </source>
</evidence>
<proteinExistence type="predicted"/>
<dbReference type="GO" id="GO:0006396">
    <property type="term" value="P:RNA processing"/>
    <property type="evidence" value="ECO:0007669"/>
    <property type="project" value="InterPro"/>
</dbReference>
<reference evidence="2 3" key="1">
    <citation type="submission" date="2018-02" db="EMBL/GenBank/DDBJ databases">
        <title>The genomes of Aspergillus section Nigri reveals drivers in fungal speciation.</title>
        <authorList>
            <consortium name="DOE Joint Genome Institute"/>
            <person name="Vesth T.C."/>
            <person name="Nybo J."/>
            <person name="Theobald S."/>
            <person name="Brandl J."/>
            <person name="Frisvad J.C."/>
            <person name="Nielsen K.F."/>
            <person name="Lyhne E.K."/>
            <person name="Kogle M.E."/>
            <person name="Kuo A."/>
            <person name="Riley R."/>
            <person name="Clum A."/>
            <person name="Nolan M."/>
            <person name="Lipzen A."/>
            <person name="Salamov A."/>
            <person name="Henrissat B."/>
            <person name="Wiebenga A."/>
            <person name="De vries R.P."/>
            <person name="Grigoriev I.V."/>
            <person name="Mortensen U.H."/>
            <person name="Andersen M.R."/>
            <person name="Baker S.E."/>
        </authorList>
    </citation>
    <scope>NUCLEOTIDE SEQUENCE [LARGE SCALE GENOMIC DNA]</scope>
    <source>
        <strain evidence="2 3">CBS 115571</strain>
    </source>
</reference>
<dbReference type="InterPro" id="IPR036389">
    <property type="entry name" value="RNase_III_sf"/>
</dbReference>
<gene>
    <name evidence="2" type="ORF">BO99DRAFT_483712</name>
</gene>
<protein>
    <recommendedName>
        <fullName evidence="4">RNase III domain-containing protein</fullName>
    </recommendedName>
</protein>
<dbReference type="AlphaFoldDB" id="A0A2V5H3Z3"/>
<evidence type="ECO:0000313" key="2">
    <source>
        <dbReference type="EMBL" id="PYI16652.1"/>
    </source>
</evidence>
<organism evidence="2 3">
    <name type="scientific">Aspergillus violaceofuscus (strain CBS 115571)</name>
    <dbReference type="NCBI Taxonomy" id="1450538"/>
    <lineage>
        <taxon>Eukaryota</taxon>
        <taxon>Fungi</taxon>
        <taxon>Dikarya</taxon>
        <taxon>Ascomycota</taxon>
        <taxon>Pezizomycotina</taxon>
        <taxon>Eurotiomycetes</taxon>
        <taxon>Eurotiomycetidae</taxon>
        <taxon>Eurotiales</taxon>
        <taxon>Aspergillaceae</taxon>
        <taxon>Aspergillus</taxon>
    </lineage>
</organism>